<organism evidence="1 2">
    <name type="scientific">Chryseobacterium indologenes</name>
    <name type="common">Flavobacterium indologenes</name>
    <dbReference type="NCBI Taxonomy" id="253"/>
    <lineage>
        <taxon>Bacteria</taxon>
        <taxon>Pseudomonadati</taxon>
        <taxon>Bacteroidota</taxon>
        <taxon>Flavobacteriia</taxon>
        <taxon>Flavobacteriales</taxon>
        <taxon>Weeksellaceae</taxon>
        <taxon>Chryseobacterium group</taxon>
        <taxon>Chryseobacterium</taxon>
    </lineage>
</organism>
<gene>
    <name evidence="1" type="ORF">AOB46_11305</name>
</gene>
<dbReference type="PATRIC" id="fig|253.9.peg.4089"/>
<evidence type="ECO:0000313" key="1">
    <source>
        <dbReference type="EMBL" id="KPE51245.1"/>
    </source>
</evidence>
<sequence length="87" mass="10261">MKTVANTDKMFMIEVTNIAMPQADDANFDVEGVIHERKFFETEKEAKKYFNKIVKENDMRVIRNMARGNHKELYLTPVQPSYAEKFK</sequence>
<dbReference type="RefSeq" id="WP_062699339.1">
    <property type="nucleotide sequence ID" value="NZ_LJOD01000006.1"/>
</dbReference>
<dbReference type="AlphaFoldDB" id="A0A0N1KSK7"/>
<comment type="caution">
    <text evidence="1">The sequence shown here is derived from an EMBL/GenBank/DDBJ whole genome shotgun (WGS) entry which is preliminary data.</text>
</comment>
<protein>
    <submittedName>
        <fullName evidence="1">Uncharacterized protein</fullName>
    </submittedName>
</protein>
<reference evidence="2" key="2">
    <citation type="submission" date="2015-09" db="EMBL/GenBank/DDBJ databases">
        <title>Draft genome sequence of a multidrug-resistant Chryseobacterium indologenes isolate from Malaysia.</title>
        <authorList>
            <person name="Yu C.Y."/>
            <person name="Ang G.Y."/>
            <person name="Chan K.-G."/>
        </authorList>
    </citation>
    <scope>NUCLEOTIDE SEQUENCE [LARGE SCALE GENOMIC DNA]</scope>
    <source>
        <strain evidence="2">CI_885</strain>
    </source>
</reference>
<name>A0A0N1KSK7_CHRID</name>
<reference evidence="1 2" key="1">
    <citation type="journal article" date="2015" name="Genom Data">
        <title>Draft genome sequence of a multidrug-resistant Chryseobacterium indologenes isolate from Malaysia.</title>
        <authorList>
            <person name="Yu C.Y."/>
            <person name="Ang G.Y."/>
            <person name="Cheng H.J."/>
            <person name="Cheong Y.M."/>
            <person name="Yin W.F."/>
            <person name="Chan K.G."/>
        </authorList>
    </citation>
    <scope>NUCLEOTIDE SEQUENCE [LARGE SCALE GENOMIC DNA]</scope>
    <source>
        <strain evidence="1 2">CI_885</strain>
    </source>
</reference>
<accession>A0A0N1KSK7</accession>
<dbReference type="EMBL" id="LJOD01000006">
    <property type="protein sequence ID" value="KPE51245.1"/>
    <property type="molecule type" value="Genomic_DNA"/>
</dbReference>
<proteinExistence type="predicted"/>
<evidence type="ECO:0000313" key="2">
    <source>
        <dbReference type="Proteomes" id="UP000037953"/>
    </source>
</evidence>
<dbReference type="Proteomes" id="UP000037953">
    <property type="component" value="Unassembled WGS sequence"/>
</dbReference>